<keyword evidence="2 5" id="KW-0812">Transmembrane</keyword>
<evidence type="ECO:0000256" key="5">
    <source>
        <dbReference type="SAM" id="Phobius"/>
    </source>
</evidence>
<dbReference type="SUPFAM" id="SSF81321">
    <property type="entry name" value="Family A G protein-coupled receptor-like"/>
    <property type="match status" value="1"/>
</dbReference>
<organism evidence="7 9">
    <name type="scientific">Didymodactylos carnosus</name>
    <dbReference type="NCBI Taxonomy" id="1234261"/>
    <lineage>
        <taxon>Eukaryota</taxon>
        <taxon>Metazoa</taxon>
        <taxon>Spiralia</taxon>
        <taxon>Gnathifera</taxon>
        <taxon>Rotifera</taxon>
        <taxon>Eurotatoria</taxon>
        <taxon>Bdelloidea</taxon>
        <taxon>Philodinida</taxon>
        <taxon>Philodinidae</taxon>
        <taxon>Didymodactylos</taxon>
    </lineage>
</organism>
<evidence type="ECO:0000256" key="1">
    <source>
        <dbReference type="ARBA" id="ARBA00004370"/>
    </source>
</evidence>
<dbReference type="EMBL" id="CAJNOQ010003605">
    <property type="protein sequence ID" value="CAF1020745.1"/>
    <property type="molecule type" value="Genomic_DNA"/>
</dbReference>
<sequence length="177" mass="20286">MVDYLWTKHRNCKTNVSRQNAVSRGSVRFILRANPCAIYFLSSAIIDFLIINIFLLLGVLNAWDNKITLSTGRNLLWCKMSNYLLLVLPILSSTYIILATIDRYCISSLNHKIRQLSRARTSRIAVTVTFIVWAIFSLHIPLTYDIISRTPEEPKSCTVSYNQQTFIIIVIACSHIM</sequence>
<name>A0A814IEW0_9BILA</name>
<dbReference type="Proteomes" id="UP000681722">
    <property type="component" value="Unassembled WGS sequence"/>
</dbReference>
<proteinExistence type="predicted"/>
<evidence type="ECO:0000256" key="3">
    <source>
        <dbReference type="ARBA" id="ARBA00022989"/>
    </source>
</evidence>
<evidence type="ECO:0000313" key="8">
    <source>
        <dbReference type="EMBL" id="CAF3792167.1"/>
    </source>
</evidence>
<comment type="caution">
    <text evidence="7">The sequence shown here is derived from an EMBL/GenBank/DDBJ whole genome shotgun (WGS) entry which is preliminary data.</text>
</comment>
<dbReference type="PROSITE" id="PS50262">
    <property type="entry name" value="G_PROTEIN_RECEP_F1_2"/>
    <property type="match status" value="1"/>
</dbReference>
<dbReference type="AlphaFoldDB" id="A0A814IEW0"/>
<evidence type="ECO:0000259" key="6">
    <source>
        <dbReference type="PROSITE" id="PS50262"/>
    </source>
</evidence>
<dbReference type="EMBL" id="CAJOBC010003605">
    <property type="protein sequence ID" value="CAF3792167.1"/>
    <property type="molecule type" value="Genomic_DNA"/>
</dbReference>
<reference evidence="7" key="1">
    <citation type="submission" date="2021-02" db="EMBL/GenBank/DDBJ databases">
        <authorList>
            <person name="Nowell W R."/>
        </authorList>
    </citation>
    <scope>NUCLEOTIDE SEQUENCE</scope>
</reference>
<accession>A0A814IEW0</accession>
<feature type="transmembrane region" description="Helical" evidence="5">
    <location>
        <begin position="83"/>
        <end position="101"/>
    </location>
</feature>
<gene>
    <name evidence="7" type="ORF">GPM918_LOCUS14765</name>
    <name evidence="8" type="ORF">SRO942_LOCUS14765</name>
</gene>
<feature type="domain" description="G-protein coupled receptors family 1 profile" evidence="6">
    <location>
        <begin position="14"/>
        <end position="177"/>
    </location>
</feature>
<feature type="transmembrane region" description="Helical" evidence="5">
    <location>
        <begin position="38"/>
        <end position="63"/>
    </location>
</feature>
<feature type="transmembrane region" description="Helical" evidence="5">
    <location>
        <begin position="122"/>
        <end position="142"/>
    </location>
</feature>
<keyword evidence="3 5" id="KW-1133">Transmembrane helix</keyword>
<dbReference type="Proteomes" id="UP000663829">
    <property type="component" value="Unassembled WGS sequence"/>
</dbReference>
<dbReference type="InterPro" id="IPR017452">
    <property type="entry name" value="GPCR_Rhodpsn_7TM"/>
</dbReference>
<evidence type="ECO:0000256" key="4">
    <source>
        <dbReference type="ARBA" id="ARBA00023136"/>
    </source>
</evidence>
<dbReference type="Gene3D" id="1.20.1070.10">
    <property type="entry name" value="Rhodopsin 7-helix transmembrane proteins"/>
    <property type="match status" value="1"/>
</dbReference>
<comment type="subcellular location">
    <subcellularLocation>
        <location evidence="1">Membrane</location>
    </subcellularLocation>
</comment>
<evidence type="ECO:0000313" key="9">
    <source>
        <dbReference type="Proteomes" id="UP000663829"/>
    </source>
</evidence>
<protein>
    <recommendedName>
        <fullName evidence="6">G-protein coupled receptors family 1 profile domain-containing protein</fullName>
    </recommendedName>
</protein>
<keyword evidence="4 5" id="KW-0472">Membrane</keyword>
<keyword evidence="9" id="KW-1185">Reference proteome</keyword>
<dbReference type="GO" id="GO:0016020">
    <property type="term" value="C:membrane"/>
    <property type="evidence" value="ECO:0007669"/>
    <property type="project" value="UniProtKB-SubCell"/>
</dbReference>
<evidence type="ECO:0000256" key="2">
    <source>
        <dbReference type="ARBA" id="ARBA00022692"/>
    </source>
</evidence>
<evidence type="ECO:0000313" key="7">
    <source>
        <dbReference type="EMBL" id="CAF1020745.1"/>
    </source>
</evidence>